<organism evidence="1 2">
    <name type="scientific">Lipomyces kononenkoae</name>
    <name type="common">Yeast</name>
    <dbReference type="NCBI Taxonomy" id="34357"/>
    <lineage>
        <taxon>Eukaryota</taxon>
        <taxon>Fungi</taxon>
        <taxon>Dikarya</taxon>
        <taxon>Ascomycota</taxon>
        <taxon>Saccharomycotina</taxon>
        <taxon>Lipomycetes</taxon>
        <taxon>Lipomycetales</taxon>
        <taxon>Lipomycetaceae</taxon>
        <taxon>Lipomyces</taxon>
    </lineage>
</organism>
<dbReference type="Proteomes" id="UP001433508">
    <property type="component" value="Unassembled WGS sequence"/>
</dbReference>
<sequence length="1244" mass="139018">METGDVSSSPDFGRQQSRYRQVTSSSSAPLVSRTAAHADVERGPSTDQQRGMPTSASTADFKRKRSLIRPERSRINRDHPNYYYSQHAAQQNMPVLPSTTGNNPAAYDPEDTGEAGASSAGATHMPLSSSRSGRRAHDRHSAGEAVAPAEENIFAPAPDDADDEYYYEDEDDTDKGSPSTKSAPGHAVTREWPSASPGPLPLKSKDDNGKSTPSPSRRPYNPNTDKYKPPTLWQVYCSLVTFWAPSAVLSWCGMPSKARQGAWREKMGLISVILLLATFVGFLTFGFTQTVCNTPPIRLRINTVNDGYLIIQGRAYQLADSQHPAAAGIHAGSNILYPPINAGGQDGSFLFQNVNLDCKGLFLPTENTSIPHDSDGNLAWYFPCKPFNQDGSSQPNYTWPYYTGYACHTSTPARQAYYGLADTGEVYFTWDDVRNTSRSLVVYNGYVLDLSLLRWLDPNDIQLSTNRFKELVDAVDAGEIRGMDITRLMTSSSDRKIGKCLTETIKVGSIDTDTIGCIASDVVLYVSLVFIVVIVLVKFFIAVFFAWFLSWRIGVKYSKSEKKRIAEIEDWTEDIYRPAPHIVNAHNNGAGNRASRFFPRTSRFTSPYANNERSRSRQRFPTTMASQSHSSTSHLIVPGSMYAHSRNDSSSNFYSSPAIGTMPYSNSTTSLNMYTNTRGREPAPTDNESARLSAVLAQDDDGIANYYHENIVPQPPPDYQPSGYPLVHTMCLVTAYSESIEGLRTTLDSVATTDYPNSHKLIIVVCDGLIRGAGNDMTTPDIVLSMMTDFTVPIESVQPFSYVAVASGSKRHNMAKVYSGFYSYDDETINPAKQQRVPMLCVVKCGTPSEAGLAKPGNRGKRDSQIILMSFFQKVMFDERMTELEYEMFSGIWRITGISPDMYEIVLMVDADTKIYPDSLTKMISCMVHDPQVMGLCGETKIANKRQSWVTMIQVFEYYVSHHLTKAFESVFGGVTCLPGCFCMYRIKAPKGEDGYWVPILANPDIVERYSDNVVDTLHKKNLLLLGEDRYLSTLMLRTFPKRKQIFVPQAVCKTQVPDTFRVLLSQRRRWINSTVHNLMELTLVKSLCGVFCVSMQFVVTVELVGTLVLPVALAFTVYVIVIAIVRKPVPIIPLVLLALVLGLPGVLIVVTAHRWSYVLWMLIYLGALPVWNFILPLNAYWKFDDFSWGETRQVQGGDKGHDEAEGEFDSSHIKMRKWRDFEREKRQAPVYRRQSPGTWPIEN</sequence>
<proteinExistence type="predicted"/>
<accession>A0ACC3T2M5</accession>
<reference evidence="2" key="1">
    <citation type="journal article" date="2024" name="Front. Bioeng. Biotechnol.">
        <title>Genome-scale model development and genomic sequencing of the oleaginous clade Lipomyces.</title>
        <authorList>
            <person name="Czajka J.J."/>
            <person name="Han Y."/>
            <person name="Kim J."/>
            <person name="Mondo S.J."/>
            <person name="Hofstad B.A."/>
            <person name="Robles A."/>
            <person name="Haridas S."/>
            <person name="Riley R."/>
            <person name="LaButti K."/>
            <person name="Pangilinan J."/>
            <person name="Andreopoulos W."/>
            <person name="Lipzen A."/>
            <person name="Yan J."/>
            <person name="Wang M."/>
            <person name="Ng V."/>
            <person name="Grigoriev I.V."/>
            <person name="Spatafora J.W."/>
            <person name="Magnuson J.K."/>
            <person name="Baker S.E."/>
            <person name="Pomraning K.R."/>
        </authorList>
    </citation>
    <scope>NUCLEOTIDE SEQUENCE [LARGE SCALE GENOMIC DNA]</scope>
    <source>
        <strain evidence="2">CBS 7786</strain>
    </source>
</reference>
<evidence type="ECO:0000313" key="2">
    <source>
        <dbReference type="Proteomes" id="UP001433508"/>
    </source>
</evidence>
<protein>
    <submittedName>
        <fullName evidence="1">Chitin synthase-domain-containing protein</fullName>
    </submittedName>
</protein>
<gene>
    <name evidence="1" type="ORF">V1525DRAFT_401746</name>
</gene>
<evidence type="ECO:0000313" key="1">
    <source>
        <dbReference type="EMBL" id="KAK9238174.1"/>
    </source>
</evidence>
<name>A0ACC3T2M5_LIPKO</name>
<keyword evidence="2" id="KW-1185">Reference proteome</keyword>
<dbReference type="EMBL" id="MU971359">
    <property type="protein sequence ID" value="KAK9238174.1"/>
    <property type="molecule type" value="Genomic_DNA"/>
</dbReference>
<comment type="caution">
    <text evidence="1">The sequence shown here is derived from an EMBL/GenBank/DDBJ whole genome shotgun (WGS) entry which is preliminary data.</text>
</comment>